<gene>
    <name evidence="1" type="ORF">ABR54_06365</name>
</gene>
<dbReference type="Pfam" id="PF21853">
    <property type="entry name" value="DUF6912"/>
    <property type="match status" value="1"/>
</dbReference>
<evidence type="ECO:0000313" key="2">
    <source>
        <dbReference type="Proteomes" id="UP000053274"/>
    </source>
</evidence>
<evidence type="ECO:0000313" key="1">
    <source>
        <dbReference type="EMBL" id="KRO36466.1"/>
    </source>
</evidence>
<reference evidence="1 2" key="1">
    <citation type="submission" date="2015-10" db="EMBL/GenBank/DDBJ databases">
        <title>Metagenome-Assembled Genomes uncover a global brackish microbiome.</title>
        <authorList>
            <person name="Hugerth L.W."/>
            <person name="Larsson J."/>
            <person name="Alneberg J."/>
            <person name="Lindh M.V."/>
            <person name="Legrand C."/>
            <person name="Pinhassi J."/>
            <person name="Andersson A.F."/>
        </authorList>
    </citation>
    <scope>NUCLEOTIDE SEQUENCE [LARGE SCALE GENOMIC DNA]</scope>
    <source>
        <strain evidence="1">BACL15 MAG-120619-bin91</strain>
    </source>
</reference>
<dbReference type="Proteomes" id="UP000053274">
    <property type="component" value="Unassembled WGS sequence"/>
</dbReference>
<accession>A0A0R2PHW9</accession>
<comment type="caution">
    <text evidence="1">The sequence shown here is derived from an EMBL/GenBank/DDBJ whole genome shotgun (WGS) entry which is preliminary data.</text>
</comment>
<dbReference type="InterPro" id="IPR054206">
    <property type="entry name" value="DUF6912"/>
</dbReference>
<protein>
    <submittedName>
        <fullName evidence="1">Uncharacterized protein</fullName>
    </submittedName>
</protein>
<dbReference type="EMBL" id="LIAM01000008">
    <property type="protein sequence ID" value="KRO36466.1"/>
    <property type="molecule type" value="Genomic_DNA"/>
</dbReference>
<sequence>MRAYLPISHKDLEAFVLSKCIDIDEAFAPTQGFVAANVDCDEEELEYLLSIAAGEEALDLRLSEKAPGIVLAFEISDEQIAESYEDSITVNAALAWDQLQCALLAFQGDDELVWFATQEIEIHLGEWK</sequence>
<name>A0A0R2PHW9_9ACTN</name>
<proteinExistence type="predicted"/>
<organism evidence="1 2">
    <name type="scientific">Actinobacteria bacterium BACL15 MAG-120619-bin91</name>
    <dbReference type="NCBI Taxonomy" id="1655562"/>
    <lineage>
        <taxon>Bacteria</taxon>
        <taxon>Bacillati</taxon>
        <taxon>Actinomycetota</taxon>
        <taxon>Actinomycetes</taxon>
        <taxon>Actinomycetes incertae sedis</taxon>
        <taxon>ac1 cluster</taxon>
    </lineage>
</organism>
<dbReference type="AlphaFoldDB" id="A0A0R2PHW9"/>